<keyword evidence="1" id="KW-0614">Plasmid</keyword>
<dbReference type="KEGG" id="spha:D3Y57_02490"/>
<gene>
    <name evidence="1" type="ORF">D3Y57_02490</name>
</gene>
<keyword evidence="2" id="KW-1185">Reference proteome</keyword>
<proteinExistence type="predicted"/>
<dbReference type="EMBL" id="CP032828">
    <property type="protein sequence ID" value="AYJ84946.1"/>
    <property type="molecule type" value="Genomic_DNA"/>
</dbReference>
<sequence>MTLCARLIFSFFVSLFNRTPQAIGYAFIAIEPIRCLALPDGIDGSVQRDLLFSVALNCPAKQDAQSK</sequence>
<name>A0A494TGG7_SPHPE</name>
<dbReference type="Proteomes" id="UP000276254">
    <property type="component" value="Plasmid unnamed1"/>
</dbReference>
<geneLocation type="plasmid" evidence="1">
    <name>unnamed1</name>
</geneLocation>
<evidence type="ECO:0000313" key="1">
    <source>
        <dbReference type="EMBL" id="AYJ84946.1"/>
    </source>
</evidence>
<reference evidence="1 2" key="1">
    <citation type="submission" date="2018-09" db="EMBL/GenBank/DDBJ databases">
        <title>Sphingomonas peninsula sp. nov., isolated from fildes peninsula, Antarctic soil.</title>
        <authorList>
            <person name="Yingchao G."/>
        </authorList>
    </citation>
    <scope>NUCLEOTIDE SEQUENCE [LARGE SCALE GENOMIC DNA]</scope>
    <source>
        <strain evidence="1 2">YZ-8</strain>
        <plasmid evidence="1 2">unnamed1</plasmid>
    </source>
</reference>
<evidence type="ECO:0000313" key="2">
    <source>
        <dbReference type="Proteomes" id="UP000276254"/>
    </source>
</evidence>
<accession>A0A494TGG7</accession>
<organism evidence="1 2">
    <name type="scientific">Sphingomonas paeninsulae</name>
    <dbReference type="NCBI Taxonomy" id="2319844"/>
    <lineage>
        <taxon>Bacteria</taxon>
        <taxon>Pseudomonadati</taxon>
        <taxon>Pseudomonadota</taxon>
        <taxon>Alphaproteobacteria</taxon>
        <taxon>Sphingomonadales</taxon>
        <taxon>Sphingomonadaceae</taxon>
        <taxon>Sphingomonas</taxon>
    </lineage>
</organism>
<dbReference type="AlphaFoldDB" id="A0A494TGG7"/>
<protein>
    <submittedName>
        <fullName evidence="1">Uncharacterized protein</fullName>
    </submittedName>
</protein>